<keyword evidence="1" id="KW-0472">Membrane</keyword>
<organism evidence="3 4">
    <name type="scientific">Polarella glacialis</name>
    <name type="common">Dinoflagellate</name>
    <dbReference type="NCBI Taxonomy" id="89957"/>
    <lineage>
        <taxon>Eukaryota</taxon>
        <taxon>Sar</taxon>
        <taxon>Alveolata</taxon>
        <taxon>Dinophyceae</taxon>
        <taxon>Suessiales</taxon>
        <taxon>Suessiaceae</taxon>
        <taxon>Polarella</taxon>
    </lineage>
</organism>
<feature type="transmembrane region" description="Helical" evidence="1">
    <location>
        <begin position="99"/>
        <end position="121"/>
    </location>
</feature>
<evidence type="ECO:0000256" key="1">
    <source>
        <dbReference type="SAM" id="Phobius"/>
    </source>
</evidence>
<dbReference type="OrthoDB" id="45670at2759"/>
<evidence type="ECO:0000313" key="3">
    <source>
        <dbReference type="EMBL" id="CAE8583701.1"/>
    </source>
</evidence>
<feature type="transmembrane region" description="Helical" evidence="1">
    <location>
        <begin position="21"/>
        <end position="42"/>
    </location>
</feature>
<keyword evidence="1" id="KW-0812">Transmembrane</keyword>
<accession>A0A813DCP1</accession>
<feature type="non-terminal residue" evidence="3">
    <location>
        <position position="1"/>
    </location>
</feature>
<keyword evidence="1" id="KW-1133">Transmembrane helix</keyword>
<dbReference type="Proteomes" id="UP000654075">
    <property type="component" value="Unassembled WGS sequence"/>
</dbReference>
<comment type="caution">
    <text evidence="3">The sequence shown here is derived from an EMBL/GenBank/DDBJ whole genome shotgun (WGS) entry which is preliminary data.</text>
</comment>
<dbReference type="InterPro" id="IPR039891">
    <property type="entry name" value="VWA8"/>
</dbReference>
<dbReference type="PANTHER" id="PTHR21610">
    <property type="entry name" value="VON WILLEBRAND FACTOR A DOMAIN-CONTAINING PROTEIN 8"/>
    <property type="match status" value="1"/>
</dbReference>
<dbReference type="InterPro" id="IPR019336">
    <property type="entry name" value="GPR180/TMEM145_TM"/>
</dbReference>
<dbReference type="PANTHER" id="PTHR21610:SF9">
    <property type="entry name" value="VON WILLEBRAND FACTOR A DOMAIN-CONTAINING PROTEIN 8"/>
    <property type="match status" value="1"/>
</dbReference>
<dbReference type="GO" id="GO:0005737">
    <property type="term" value="C:cytoplasm"/>
    <property type="evidence" value="ECO:0007669"/>
    <property type="project" value="TreeGrafter"/>
</dbReference>
<evidence type="ECO:0000259" key="2">
    <source>
        <dbReference type="Pfam" id="PF10192"/>
    </source>
</evidence>
<gene>
    <name evidence="3" type="ORF">PGLA1383_LOCUS2653</name>
</gene>
<reference evidence="3" key="1">
    <citation type="submission" date="2021-02" db="EMBL/GenBank/DDBJ databases">
        <authorList>
            <person name="Dougan E. K."/>
            <person name="Rhodes N."/>
            <person name="Thang M."/>
            <person name="Chan C."/>
        </authorList>
    </citation>
    <scope>NUCLEOTIDE SEQUENCE</scope>
</reference>
<dbReference type="Pfam" id="PF10192">
    <property type="entry name" value="GPR180-TMEM145_TM"/>
    <property type="match status" value="1"/>
</dbReference>
<dbReference type="GO" id="GO:0019236">
    <property type="term" value="P:response to pheromone"/>
    <property type="evidence" value="ECO:0007669"/>
    <property type="project" value="InterPro"/>
</dbReference>
<evidence type="ECO:0000313" key="4">
    <source>
        <dbReference type="Proteomes" id="UP000654075"/>
    </source>
</evidence>
<feature type="transmembrane region" description="Helical" evidence="1">
    <location>
        <begin position="199"/>
        <end position="221"/>
    </location>
</feature>
<feature type="transmembrane region" description="Helical" evidence="1">
    <location>
        <begin position="62"/>
        <end position="87"/>
    </location>
</feature>
<feature type="transmembrane region" description="Helical" evidence="1">
    <location>
        <begin position="133"/>
        <end position="153"/>
    </location>
</feature>
<dbReference type="GO" id="GO:0007186">
    <property type="term" value="P:G protein-coupled receptor signaling pathway"/>
    <property type="evidence" value="ECO:0007669"/>
    <property type="project" value="InterPro"/>
</dbReference>
<proteinExistence type="predicted"/>
<dbReference type="EMBL" id="CAJNNV010000831">
    <property type="protein sequence ID" value="CAE8583701.1"/>
    <property type="molecule type" value="Genomic_DNA"/>
</dbReference>
<protein>
    <recommendedName>
        <fullName evidence="2">GPR180/TMEM145 transmembrane domain-containing protein</fullName>
    </recommendedName>
</protein>
<feature type="domain" description="GPR180/TMEM145 transmembrane" evidence="2">
    <location>
        <begin position="15"/>
        <end position="212"/>
    </location>
</feature>
<sequence>LAVFAVSFVKRCRDFAQSAGVVHSAIWALAGVVVLQFAAQALHTVHLLEYRSNGRGLWPAELLSEVLCVVAQMVQTTLLNLIGMGYTIEDSAKLNWPKVAALIISSLGLHLALVFLSKLGAGAADNFHQHDGMAGWAMLALRLLLYAFFLHAVHGTGRNGGFRLQSFLGQFRLAGSLYFLGYPFLFLVSLPLAPYLRPILLTGGILTSQILSNLWLSSLFLSRGEYFKAKHFGIAGERLVFKRRASPKDGGANDHGGESSPGCRRLISFVMDCSGSMYRFNGDDGRLDRMLEDKFDFSIAGHSGDDPQINFVPFGKPPKDRGERLKLLQQMAAHTQFCMTGDTTIQATNMAVEGALRQLRHMQRADGHEAEKAGPSSWFSLMQTSGVIA</sequence>
<feature type="transmembrane region" description="Helical" evidence="1">
    <location>
        <begin position="173"/>
        <end position="193"/>
    </location>
</feature>
<dbReference type="AlphaFoldDB" id="A0A813DCP1"/>
<name>A0A813DCP1_POLGL</name>
<keyword evidence="4" id="KW-1185">Reference proteome</keyword>